<dbReference type="InterPro" id="IPR042099">
    <property type="entry name" value="ANL_N_sf"/>
</dbReference>
<dbReference type="Gene3D" id="3.40.50.12780">
    <property type="entry name" value="N-terminal domain of ligase-like"/>
    <property type="match status" value="1"/>
</dbReference>
<dbReference type="EC" id="6.2.1.16" evidence="8"/>
<comment type="caution">
    <text evidence="8">The sequence shown here is derived from an EMBL/GenBank/DDBJ whole genome shotgun (WGS) entry which is preliminary data.</text>
</comment>
<dbReference type="PANTHER" id="PTHR42921:SF1">
    <property type="entry name" value="ACETOACETYL-COA SYNTHETASE"/>
    <property type="match status" value="1"/>
</dbReference>
<dbReference type="RefSeq" id="WP_346051915.1">
    <property type="nucleotide sequence ID" value="NZ_JAYGII010000018.1"/>
</dbReference>
<protein>
    <submittedName>
        <fullName evidence="8">Acetoacetate--CoA ligase</fullName>
        <ecNumber evidence="8">6.2.1.16</ecNumber>
    </submittedName>
</protein>
<dbReference type="Pfam" id="PF00501">
    <property type="entry name" value="AMP-binding"/>
    <property type="match status" value="1"/>
</dbReference>
<dbReference type="InterPro" id="IPR045851">
    <property type="entry name" value="AMP-bd_C_sf"/>
</dbReference>
<comment type="similarity">
    <text evidence="1">Belongs to the ATP-dependent AMP-binding enzyme family.</text>
</comment>
<proteinExistence type="inferred from homology"/>
<dbReference type="Pfam" id="PF13193">
    <property type="entry name" value="AMP-binding_C"/>
    <property type="match status" value="1"/>
</dbReference>
<keyword evidence="2 8" id="KW-0436">Ligase</keyword>
<evidence type="ECO:0000313" key="8">
    <source>
        <dbReference type="EMBL" id="MEA5445969.1"/>
    </source>
</evidence>
<feature type="domain" description="AMP-dependent synthetase/ligase" evidence="5">
    <location>
        <begin position="97"/>
        <end position="470"/>
    </location>
</feature>
<reference evidence="8 9" key="1">
    <citation type="submission" date="2023-12" db="EMBL/GenBank/DDBJ databases">
        <title>Whole-genome sequencing of halo(alkali)philic microorganisms from hypersaline lakes.</title>
        <authorList>
            <person name="Sorokin D.Y."/>
            <person name="Merkel A.Y."/>
            <person name="Messina E."/>
            <person name="Yakimov M."/>
        </authorList>
    </citation>
    <scope>NUCLEOTIDE SEQUENCE [LARGE SCALE GENOMIC DNA]</scope>
    <source>
        <strain evidence="8 9">AB-CW1</strain>
    </source>
</reference>
<accession>A0AAP6JH16</accession>
<dbReference type="NCBIfam" id="TIGR01217">
    <property type="entry name" value="ac_ac_CoA_syn"/>
    <property type="match status" value="1"/>
</dbReference>
<keyword evidence="4" id="KW-0067">ATP-binding</keyword>
<dbReference type="InterPro" id="IPR025110">
    <property type="entry name" value="AMP-bd_C"/>
</dbReference>
<dbReference type="InterPro" id="IPR005914">
    <property type="entry name" value="Acac_CoA_synth"/>
</dbReference>
<dbReference type="EMBL" id="JAYGII010000018">
    <property type="protein sequence ID" value="MEA5445969.1"/>
    <property type="molecule type" value="Genomic_DNA"/>
</dbReference>
<sequence length="652" mass="72752">MSEPTPVWQPSEDRAAETNMARFMDHVRNEYAGEVANYAGLHRWSVENPEKFWPAVWAFCGIKASQPWDKVFEPGGHMLESRWFPGARLNFAENLLRFRDDQTAIIFRDEQGHQRSLSYRELHEEVAKLAKGLKAAGVGVGDRVAGYMPHMPETIIGMLAATSIGAIWSSCSQDFGVSGLQDRFGQIEPKVLITADGYWYNGKEIHALPKVQEALNAMPSVEHVVVVPNLSDAPDLSGLKQARLLKDFAADEGGEIEFEQLPFNHPVYILFSSGTTGKPKCIVHGAGGTLIQHLKELVLHTDLKREDRFFYFTTCGWMMWNWLVSGLAVGSTVILYDGSPFHPGPESLLRLTEEEGITVFGASAKYFSALEKAGAEPARDHDMSSLKAILSTGSPLLPENYDYIYQRINNDVCLASISGGTDIVSCFVLGNPMLPVYRGEIQCRGLGMAVNVFDDDGKPVSNQKGELVCTHSFPSMPVYFWNDEGNKRYFNAYFDRFDNVWCHGDYAELTERETMVIYGRSDAVLNPGGVRIGTAEIYRQVEKMDEVVESIAVGQNWKDDQRVVLFVVLKEGLSLNDELAQRIRKTIRANATPRHVPAKILEVPAIPRTVSGKIVELAVQQIIHGEDVKNKSALANPEALEHFRERPELAQD</sequence>
<evidence type="ECO:0000259" key="5">
    <source>
        <dbReference type="Pfam" id="PF00501"/>
    </source>
</evidence>
<dbReference type="CDD" id="cd05943">
    <property type="entry name" value="AACS"/>
    <property type="match status" value="1"/>
</dbReference>
<evidence type="ECO:0000256" key="4">
    <source>
        <dbReference type="ARBA" id="ARBA00022840"/>
    </source>
</evidence>
<feature type="domain" description="Acetyl-coenzyme A synthetase N-terminal" evidence="7">
    <location>
        <begin position="38"/>
        <end position="94"/>
    </location>
</feature>
<name>A0AAP6JH16_9GAMM</name>
<dbReference type="PROSITE" id="PS00455">
    <property type="entry name" value="AMP_BINDING"/>
    <property type="match status" value="1"/>
</dbReference>
<evidence type="ECO:0000313" key="9">
    <source>
        <dbReference type="Proteomes" id="UP001302316"/>
    </source>
</evidence>
<dbReference type="PANTHER" id="PTHR42921">
    <property type="entry name" value="ACETOACETYL-COA SYNTHETASE"/>
    <property type="match status" value="1"/>
</dbReference>
<feature type="domain" description="AMP-binding enzyme C-terminal" evidence="6">
    <location>
        <begin position="543"/>
        <end position="613"/>
    </location>
</feature>
<dbReference type="GO" id="GO:0006629">
    <property type="term" value="P:lipid metabolic process"/>
    <property type="evidence" value="ECO:0007669"/>
    <property type="project" value="InterPro"/>
</dbReference>
<evidence type="ECO:0000259" key="6">
    <source>
        <dbReference type="Pfam" id="PF13193"/>
    </source>
</evidence>
<dbReference type="Pfam" id="PF16177">
    <property type="entry name" value="ACAS_N"/>
    <property type="match status" value="1"/>
</dbReference>
<evidence type="ECO:0000256" key="2">
    <source>
        <dbReference type="ARBA" id="ARBA00022598"/>
    </source>
</evidence>
<keyword evidence="3" id="KW-0547">Nucleotide-binding</keyword>
<dbReference type="InterPro" id="IPR000873">
    <property type="entry name" value="AMP-dep_synth/lig_dom"/>
</dbReference>
<evidence type="ECO:0000259" key="7">
    <source>
        <dbReference type="Pfam" id="PF16177"/>
    </source>
</evidence>
<keyword evidence="9" id="KW-1185">Reference proteome</keyword>
<gene>
    <name evidence="8" type="ORF">VCB98_09070</name>
</gene>
<evidence type="ECO:0000256" key="1">
    <source>
        <dbReference type="ARBA" id="ARBA00006432"/>
    </source>
</evidence>
<dbReference type="Gene3D" id="3.30.300.30">
    <property type="match status" value="1"/>
</dbReference>
<dbReference type="AlphaFoldDB" id="A0AAP6JH16"/>
<dbReference type="InterPro" id="IPR020845">
    <property type="entry name" value="AMP-binding_CS"/>
</dbReference>
<dbReference type="Proteomes" id="UP001302316">
    <property type="component" value="Unassembled WGS sequence"/>
</dbReference>
<dbReference type="NCBIfam" id="NF002937">
    <property type="entry name" value="PRK03584.1"/>
    <property type="match status" value="1"/>
</dbReference>
<organism evidence="8 9">
    <name type="scientific">Natronospira elongata</name>
    <dbReference type="NCBI Taxonomy" id="3110268"/>
    <lineage>
        <taxon>Bacteria</taxon>
        <taxon>Pseudomonadati</taxon>
        <taxon>Pseudomonadota</taxon>
        <taxon>Gammaproteobacteria</taxon>
        <taxon>Natronospirales</taxon>
        <taxon>Natronospiraceae</taxon>
        <taxon>Natronospira</taxon>
    </lineage>
</organism>
<dbReference type="GO" id="GO:0005524">
    <property type="term" value="F:ATP binding"/>
    <property type="evidence" value="ECO:0007669"/>
    <property type="project" value="UniProtKB-KW"/>
</dbReference>
<dbReference type="InterPro" id="IPR032387">
    <property type="entry name" value="ACAS_N"/>
</dbReference>
<dbReference type="SUPFAM" id="SSF56801">
    <property type="entry name" value="Acetyl-CoA synthetase-like"/>
    <property type="match status" value="1"/>
</dbReference>
<dbReference type="GO" id="GO:0030729">
    <property type="term" value="F:acetoacetate-CoA ligase activity"/>
    <property type="evidence" value="ECO:0007669"/>
    <property type="project" value="UniProtKB-EC"/>
</dbReference>
<evidence type="ECO:0000256" key="3">
    <source>
        <dbReference type="ARBA" id="ARBA00022741"/>
    </source>
</evidence>